<proteinExistence type="predicted"/>
<feature type="non-terminal residue" evidence="1">
    <location>
        <position position="60"/>
    </location>
</feature>
<gene>
    <name evidence="1" type="ORF">S01H4_32657</name>
</gene>
<protein>
    <submittedName>
        <fullName evidence="1">Uncharacterized protein</fullName>
    </submittedName>
</protein>
<evidence type="ECO:0000313" key="1">
    <source>
        <dbReference type="EMBL" id="GAG75025.1"/>
    </source>
</evidence>
<reference evidence="1" key="1">
    <citation type="journal article" date="2014" name="Front. Microbiol.">
        <title>High frequency of phylogenetically diverse reductive dehalogenase-homologous genes in deep subseafloor sedimentary metagenomes.</title>
        <authorList>
            <person name="Kawai M."/>
            <person name="Futagami T."/>
            <person name="Toyoda A."/>
            <person name="Takaki Y."/>
            <person name="Nishi S."/>
            <person name="Hori S."/>
            <person name="Arai W."/>
            <person name="Tsubouchi T."/>
            <person name="Morono Y."/>
            <person name="Uchiyama I."/>
            <person name="Ito T."/>
            <person name="Fujiyama A."/>
            <person name="Inagaki F."/>
            <person name="Takami H."/>
        </authorList>
    </citation>
    <scope>NUCLEOTIDE SEQUENCE</scope>
    <source>
        <strain evidence="1">Expedition CK06-06</strain>
    </source>
</reference>
<accession>X0ZYV9</accession>
<name>X0ZYV9_9ZZZZ</name>
<dbReference type="AlphaFoldDB" id="X0ZYV9"/>
<comment type="caution">
    <text evidence="1">The sequence shown here is derived from an EMBL/GenBank/DDBJ whole genome shotgun (WGS) entry which is preliminary data.</text>
</comment>
<organism evidence="1">
    <name type="scientific">marine sediment metagenome</name>
    <dbReference type="NCBI Taxonomy" id="412755"/>
    <lineage>
        <taxon>unclassified sequences</taxon>
        <taxon>metagenomes</taxon>
        <taxon>ecological metagenomes</taxon>
    </lineage>
</organism>
<dbReference type="EMBL" id="BART01017099">
    <property type="protein sequence ID" value="GAG75025.1"/>
    <property type="molecule type" value="Genomic_DNA"/>
</dbReference>
<sequence>MENEMRAFTNGTETIIAENVEKVIEWIEHEHGYIYHEECDDPWEEIPLDKELTILWYKDE</sequence>